<accession>A0AAV7M4M2</accession>
<proteinExistence type="predicted"/>
<sequence length="190" mass="19634">MVYGGLTFGAQFALRLSSLRVVGRSGSPGPGCDPVLGRRWTTPARSGPSRGRKLPAVSGRGPPVGAATSGCVASRSAPSPRCTPHPGFSDLRAPRRYVHAAAPRFSLNVAVGVAASPLLQFGVSGCRDRVSGSEIFVISTVWGLDPHTAAILVFWSSGARSYFLLSYLFGSVATAPCSAQGTADVGIVFD</sequence>
<evidence type="ECO:0000313" key="2">
    <source>
        <dbReference type="EMBL" id="KAJ1098532.1"/>
    </source>
</evidence>
<dbReference type="AlphaFoldDB" id="A0AAV7M4M2"/>
<feature type="region of interest" description="Disordered" evidence="1">
    <location>
        <begin position="27"/>
        <end position="86"/>
    </location>
</feature>
<evidence type="ECO:0000313" key="3">
    <source>
        <dbReference type="Proteomes" id="UP001066276"/>
    </source>
</evidence>
<gene>
    <name evidence="2" type="ORF">NDU88_003642</name>
</gene>
<organism evidence="2 3">
    <name type="scientific">Pleurodeles waltl</name>
    <name type="common">Iberian ribbed newt</name>
    <dbReference type="NCBI Taxonomy" id="8319"/>
    <lineage>
        <taxon>Eukaryota</taxon>
        <taxon>Metazoa</taxon>
        <taxon>Chordata</taxon>
        <taxon>Craniata</taxon>
        <taxon>Vertebrata</taxon>
        <taxon>Euteleostomi</taxon>
        <taxon>Amphibia</taxon>
        <taxon>Batrachia</taxon>
        <taxon>Caudata</taxon>
        <taxon>Salamandroidea</taxon>
        <taxon>Salamandridae</taxon>
        <taxon>Pleurodelinae</taxon>
        <taxon>Pleurodeles</taxon>
    </lineage>
</organism>
<protein>
    <submittedName>
        <fullName evidence="2">Uncharacterized protein</fullName>
    </submittedName>
</protein>
<reference evidence="2" key="1">
    <citation type="journal article" date="2022" name="bioRxiv">
        <title>Sequencing and chromosome-scale assembly of the giantPleurodeles waltlgenome.</title>
        <authorList>
            <person name="Brown T."/>
            <person name="Elewa A."/>
            <person name="Iarovenko S."/>
            <person name="Subramanian E."/>
            <person name="Araus A.J."/>
            <person name="Petzold A."/>
            <person name="Susuki M."/>
            <person name="Suzuki K.-i.T."/>
            <person name="Hayashi T."/>
            <person name="Toyoda A."/>
            <person name="Oliveira C."/>
            <person name="Osipova E."/>
            <person name="Leigh N.D."/>
            <person name="Simon A."/>
            <person name="Yun M.H."/>
        </authorList>
    </citation>
    <scope>NUCLEOTIDE SEQUENCE</scope>
    <source>
        <strain evidence="2">20211129_DDA</strain>
        <tissue evidence="2">Liver</tissue>
    </source>
</reference>
<evidence type="ECO:0000256" key="1">
    <source>
        <dbReference type="SAM" id="MobiDB-lite"/>
    </source>
</evidence>
<keyword evidence="3" id="KW-1185">Reference proteome</keyword>
<dbReference type="Proteomes" id="UP001066276">
    <property type="component" value="Chromosome 10"/>
</dbReference>
<name>A0AAV7M4M2_PLEWA</name>
<dbReference type="EMBL" id="JANPWB010000014">
    <property type="protein sequence ID" value="KAJ1098532.1"/>
    <property type="molecule type" value="Genomic_DNA"/>
</dbReference>
<comment type="caution">
    <text evidence="2">The sequence shown here is derived from an EMBL/GenBank/DDBJ whole genome shotgun (WGS) entry which is preliminary data.</text>
</comment>